<dbReference type="InterPro" id="IPR023231">
    <property type="entry name" value="GSKIP_dom_sf"/>
</dbReference>
<dbReference type="Proteomes" id="UP000492821">
    <property type="component" value="Unassembled WGS sequence"/>
</dbReference>
<proteinExistence type="inferred from homology"/>
<dbReference type="Pfam" id="PF05303">
    <property type="entry name" value="GSKIP_dom"/>
    <property type="match status" value="1"/>
</dbReference>
<evidence type="ECO:0000259" key="2">
    <source>
        <dbReference type="Pfam" id="PF05303"/>
    </source>
</evidence>
<name>A0A7E4UWV6_PANRE</name>
<evidence type="ECO:0000313" key="3">
    <source>
        <dbReference type="Proteomes" id="UP000492821"/>
    </source>
</evidence>
<reference evidence="4" key="2">
    <citation type="submission" date="2020-10" db="UniProtKB">
        <authorList>
            <consortium name="WormBaseParasite"/>
        </authorList>
    </citation>
    <scope>IDENTIFICATION</scope>
</reference>
<dbReference type="PANTHER" id="PTHR12490">
    <property type="entry name" value="GSK3B-INTERACTING PROTEIN"/>
    <property type="match status" value="1"/>
</dbReference>
<evidence type="ECO:0000313" key="4">
    <source>
        <dbReference type="WBParaSite" id="Pan_g13749.t2"/>
    </source>
</evidence>
<comment type="similarity">
    <text evidence="1">Belongs to the GSKIP family.</text>
</comment>
<dbReference type="GO" id="GO:0019207">
    <property type="term" value="F:kinase regulator activity"/>
    <property type="evidence" value="ECO:0007669"/>
    <property type="project" value="TreeGrafter"/>
</dbReference>
<dbReference type="AlphaFoldDB" id="A0A7E4UWV6"/>
<accession>A0A7E4UWV6</accession>
<keyword evidence="3" id="KW-1185">Reference proteome</keyword>
<dbReference type="WBParaSite" id="Pan_g13749.t2">
    <property type="protein sequence ID" value="Pan_g13749.t2"/>
    <property type="gene ID" value="Pan_g13749"/>
</dbReference>
<evidence type="ECO:0000256" key="1">
    <source>
        <dbReference type="ARBA" id="ARBA00009571"/>
    </source>
</evidence>
<reference evidence="3" key="1">
    <citation type="journal article" date="2013" name="Genetics">
        <title>The draft genome and transcriptome of Panagrellus redivivus are shaped by the harsh demands of a free-living lifestyle.</title>
        <authorList>
            <person name="Srinivasan J."/>
            <person name="Dillman A.R."/>
            <person name="Macchietto M.G."/>
            <person name="Heikkinen L."/>
            <person name="Lakso M."/>
            <person name="Fracchia K.M."/>
            <person name="Antoshechkin I."/>
            <person name="Mortazavi A."/>
            <person name="Wong G."/>
            <person name="Sternberg P.W."/>
        </authorList>
    </citation>
    <scope>NUCLEOTIDE SEQUENCE [LARGE SCALE GENOMIC DNA]</scope>
    <source>
        <strain evidence="3">MT8872</strain>
    </source>
</reference>
<dbReference type="InterPro" id="IPR007967">
    <property type="entry name" value="GSKIP_dom"/>
</dbReference>
<dbReference type="GO" id="GO:0060828">
    <property type="term" value="P:regulation of canonical Wnt signaling pathway"/>
    <property type="evidence" value="ECO:0007669"/>
    <property type="project" value="InterPro"/>
</dbReference>
<dbReference type="GO" id="GO:0005737">
    <property type="term" value="C:cytoplasm"/>
    <property type="evidence" value="ECO:0007669"/>
    <property type="project" value="TreeGrafter"/>
</dbReference>
<sequence length="212" mass="23378">MLLGSARWQSAAHVYQSSRAVSPVPGSTSTTLSMTTDPLERENICLSPHILTQTLLAQTGVSTPINLEEIAAVNRKRHFDSGLAKLSHAEGGPLELEAIAAVHELGNVVRAISVSEILPRTPDLIFVNVKTIDDHPYTLELTMKGWRIASPHTDSMNGDYTQIDMHTTYFENARQVLQVISPTPDQCFHDKLAEKLSHVKDNQNDEASESNR</sequence>
<protein>
    <submittedName>
        <fullName evidence="4">GSKIP_dom domain-containing protein</fullName>
    </submittedName>
</protein>
<dbReference type="Gene3D" id="3.30.2280.10">
    <property type="entry name" value="Hypothetical protein (hspc210)"/>
    <property type="match status" value="1"/>
</dbReference>
<organism evidence="3 4">
    <name type="scientific">Panagrellus redivivus</name>
    <name type="common">Microworm</name>
    <dbReference type="NCBI Taxonomy" id="6233"/>
    <lineage>
        <taxon>Eukaryota</taxon>
        <taxon>Metazoa</taxon>
        <taxon>Ecdysozoa</taxon>
        <taxon>Nematoda</taxon>
        <taxon>Chromadorea</taxon>
        <taxon>Rhabditida</taxon>
        <taxon>Tylenchina</taxon>
        <taxon>Panagrolaimomorpha</taxon>
        <taxon>Panagrolaimoidea</taxon>
        <taxon>Panagrolaimidae</taxon>
        <taxon>Panagrellus</taxon>
    </lineage>
</organism>
<dbReference type="SUPFAM" id="SSF103107">
    <property type="entry name" value="Hypothetical protein c14orf129, hspc210"/>
    <property type="match status" value="1"/>
</dbReference>
<dbReference type="GO" id="GO:0051018">
    <property type="term" value="F:protein kinase A binding"/>
    <property type="evidence" value="ECO:0007669"/>
    <property type="project" value="TreeGrafter"/>
</dbReference>
<dbReference type="InterPro" id="IPR037395">
    <property type="entry name" value="GSKIP"/>
</dbReference>
<feature type="domain" description="GSKIP" evidence="2">
    <location>
        <begin position="95"/>
        <end position="198"/>
    </location>
</feature>
<dbReference type="PANTHER" id="PTHR12490:SF4">
    <property type="entry name" value="GSK3B-INTERACTING PROTEIN"/>
    <property type="match status" value="1"/>
</dbReference>